<proteinExistence type="predicted"/>
<dbReference type="AlphaFoldDB" id="A0A0G1DDI2"/>
<dbReference type="EMBL" id="LCFP01000015">
    <property type="protein sequence ID" value="KKS95647.1"/>
    <property type="molecule type" value="Genomic_DNA"/>
</dbReference>
<comment type="caution">
    <text evidence="2">The sequence shown here is derived from an EMBL/GenBank/DDBJ whole genome shotgun (WGS) entry which is preliminary data.</text>
</comment>
<reference evidence="2 3" key="1">
    <citation type="journal article" date="2015" name="Nature">
        <title>rRNA introns, odd ribosomes, and small enigmatic genomes across a large radiation of phyla.</title>
        <authorList>
            <person name="Brown C.T."/>
            <person name="Hug L.A."/>
            <person name="Thomas B.C."/>
            <person name="Sharon I."/>
            <person name="Castelle C.J."/>
            <person name="Singh A."/>
            <person name="Wilkins M.J."/>
            <person name="Williams K.H."/>
            <person name="Banfield J.F."/>
        </authorList>
    </citation>
    <scope>NUCLEOTIDE SEQUENCE [LARGE SCALE GENOMIC DNA]</scope>
</reference>
<name>A0A0G1DDI2_9BACT</name>
<dbReference type="InterPro" id="IPR043716">
    <property type="entry name" value="DUF5657"/>
</dbReference>
<accession>A0A0G1DDI2</accession>
<keyword evidence="1" id="KW-0812">Transmembrane</keyword>
<dbReference type="Pfam" id="PF18901">
    <property type="entry name" value="DUF5657"/>
    <property type="match status" value="1"/>
</dbReference>
<feature type="transmembrane region" description="Helical" evidence="1">
    <location>
        <begin position="56"/>
        <end position="76"/>
    </location>
</feature>
<protein>
    <submittedName>
        <fullName evidence="2">Uncharacterized protein</fullName>
    </submittedName>
</protein>
<evidence type="ECO:0000256" key="1">
    <source>
        <dbReference type="SAM" id="Phobius"/>
    </source>
</evidence>
<organism evidence="2 3">
    <name type="scientific">Candidatus Gottesmanbacteria bacterium GW2011_GWA2_43_14</name>
    <dbReference type="NCBI Taxonomy" id="1618443"/>
    <lineage>
        <taxon>Bacteria</taxon>
        <taxon>Candidatus Gottesmaniibacteriota</taxon>
    </lineage>
</organism>
<dbReference type="STRING" id="1618443.UV73_C0015G0022"/>
<evidence type="ECO:0000313" key="3">
    <source>
        <dbReference type="Proteomes" id="UP000034894"/>
    </source>
</evidence>
<sequence>MFNDELIGQFISRLPQLIVKIFTVSMMVFHLLFAIIVFRQTRVMSKVVEAKISPSLVFITVIHLLSSLFVLGWVILFL</sequence>
<keyword evidence="1" id="KW-1133">Transmembrane helix</keyword>
<evidence type="ECO:0000313" key="2">
    <source>
        <dbReference type="EMBL" id="KKS95647.1"/>
    </source>
</evidence>
<keyword evidence="1" id="KW-0472">Membrane</keyword>
<gene>
    <name evidence="2" type="ORF">UV73_C0015G0022</name>
</gene>
<feature type="transmembrane region" description="Helical" evidence="1">
    <location>
        <begin position="17"/>
        <end position="36"/>
    </location>
</feature>
<dbReference type="Proteomes" id="UP000034894">
    <property type="component" value="Unassembled WGS sequence"/>
</dbReference>